<protein>
    <submittedName>
        <fullName evidence="2">Uncharacterized protein</fullName>
    </submittedName>
</protein>
<dbReference type="Proteomes" id="UP000247892">
    <property type="component" value="Unassembled WGS sequence"/>
</dbReference>
<dbReference type="AlphaFoldDB" id="A0A318L8M5"/>
<reference evidence="2 3" key="1">
    <citation type="submission" date="2016-07" db="EMBL/GenBank/DDBJ databases">
        <title>Draft genome sequence of Prauserella sp. YIM 121212, isolated from alkaline soil.</title>
        <authorList>
            <person name="Ruckert C."/>
            <person name="Albersmeier A."/>
            <person name="Jiang C.-L."/>
            <person name="Jiang Y."/>
            <person name="Kalinowski J."/>
            <person name="Schneider O."/>
            <person name="Winkler A."/>
            <person name="Zotchev S.B."/>
        </authorList>
    </citation>
    <scope>NUCLEOTIDE SEQUENCE [LARGE SCALE GENOMIC DNA]</scope>
    <source>
        <strain evidence="2 3">YIM 121212</strain>
    </source>
</reference>
<evidence type="ECO:0000313" key="2">
    <source>
        <dbReference type="EMBL" id="PXY16872.1"/>
    </source>
</evidence>
<organism evidence="2 3">
    <name type="scientific">Prauserella flavalba</name>
    <dbReference type="NCBI Taxonomy" id="1477506"/>
    <lineage>
        <taxon>Bacteria</taxon>
        <taxon>Bacillati</taxon>
        <taxon>Actinomycetota</taxon>
        <taxon>Actinomycetes</taxon>
        <taxon>Pseudonocardiales</taxon>
        <taxon>Pseudonocardiaceae</taxon>
        <taxon>Prauserella</taxon>
    </lineage>
</organism>
<gene>
    <name evidence="2" type="ORF">BA062_38240</name>
</gene>
<sequence>MSVEALAAAIWRALDLLARVRADAEHVAGLLGEARDAYAAVLYGANDPEAKQLPVSASQAAEAATAVHGPLRTVDESLRAYLHELGATGRDPTTPPRRPDPTPAPAPTAPGVPAPDGSRYPTEAAWCVDMLPCRVRAGQPSTAPWASPTAVSCH</sequence>
<evidence type="ECO:0000256" key="1">
    <source>
        <dbReference type="SAM" id="MobiDB-lite"/>
    </source>
</evidence>
<accession>A0A318L8M5</accession>
<dbReference type="EMBL" id="MASU01000033">
    <property type="protein sequence ID" value="PXY16872.1"/>
    <property type="molecule type" value="Genomic_DNA"/>
</dbReference>
<feature type="compositionally biased region" description="Pro residues" evidence="1">
    <location>
        <begin position="93"/>
        <end position="113"/>
    </location>
</feature>
<evidence type="ECO:0000313" key="3">
    <source>
        <dbReference type="Proteomes" id="UP000247892"/>
    </source>
</evidence>
<name>A0A318L8M5_9PSEU</name>
<feature type="region of interest" description="Disordered" evidence="1">
    <location>
        <begin position="82"/>
        <end position="118"/>
    </location>
</feature>
<comment type="caution">
    <text evidence="2">The sequence shown here is derived from an EMBL/GenBank/DDBJ whole genome shotgun (WGS) entry which is preliminary data.</text>
</comment>
<proteinExistence type="predicted"/>
<dbReference type="RefSeq" id="WP_146770629.1">
    <property type="nucleotide sequence ID" value="NZ_JBHVKT010000097.1"/>
</dbReference>
<keyword evidence="3" id="KW-1185">Reference proteome</keyword>